<feature type="binding site" evidence="7">
    <location>
        <position position="67"/>
    </location>
    <ligand>
        <name>tRNA</name>
        <dbReference type="ChEBI" id="CHEBI:17843"/>
    </ligand>
</feature>
<dbReference type="EMBL" id="BAABKE010000008">
    <property type="protein sequence ID" value="GAA5102991.1"/>
    <property type="molecule type" value="Genomic_DNA"/>
</dbReference>
<evidence type="ECO:0000256" key="4">
    <source>
        <dbReference type="ARBA" id="ARBA00022884"/>
    </source>
</evidence>
<name>A0ABP9MVR7_9GAMM</name>
<protein>
    <recommendedName>
        <fullName evidence="6 7">Peptidyl-tRNA hydrolase</fullName>
        <shortName evidence="7">Pth</shortName>
        <ecNumber evidence="1 7">3.1.1.29</ecNumber>
    </recommendedName>
</protein>
<reference evidence="11" key="1">
    <citation type="journal article" date="2019" name="Int. J. Syst. Evol. Microbiol.">
        <title>The Global Catalogue of Microorganisms (GCM) 10K type strain sequencing project: providing services to taxonomists for standard genome sequencing and annotation.</title>
        <authorList>
            <consortium name="The Broad Institute Genomics Platform"/>
            <consortium name="The Broad Institute Genome Sequencing Center for Infectious Disease"/>
            <person name="Wu L."/>
            <person name="Ma J."/>
        </authorList>
    </citation>
    <scope>NUCLEOTIDE SEQUENCE [LARGE SCALE GENOMIC DNA]</scope>
    <source>
        <strain evidence="11">JCM 18424</strain>
    </source>
</reference>
<dbReference type="HAMAP" id="MF_00083">
    <property type="entry name" value="Pept_tRNA_hydro_bact"/>
    <property type="match status" value="1"/>
</dbReference>
<evidence type="ECO:0000256" key="8">
    <source>
        <dbReference type="RuleBase" id="RU000673"/>
    </source>
</evidence>
<evidence type="ECO:0000256" key="6">
    <source>
        <dbReference type="ARBA" id="ARBA00050038"/>
    </source>
</evidence>
<dbReference type="PANTHER" id="PTHR17224">
    <property type="entry name" value="PEPTIDYL-TRNA HYDROLASE"/>
    <property type="match status" value="1"/>
</dbReference>
<feature type="site" description="Stabilizes the basic form of H active site to accept a proton" evidence="7">
    <location>
        <position position="94"/>
    </location>
</feature>
<feature type="binding site" evidence="7">
    <location>
        <position position="19"/>
    </location>
    <ligand>
        <name>tRNA</name>
        <dbReference type="ChEBI" id="CHEBI:17843"/>
    </ligand>
</feature>
<comment type="caution">
    <text evidence="10">The sequence shown here is derived from an EMBL/GenBank/DDBJ whole genome shotgun (WGS) entry which is preliminary data.</text>
</comment>
<comment type="function">
    <text evidence="7">Hydrolyzes ribosome-free peptidyl-tRNAs (with 1 or more amino acids incorporated), which drop off the ribosome during protein synthesis, or as a result of ribosome stalling.</text>
</comment>
<dbReference type="CDD" id="cd00462">
    <property type="entry name" value="PTH"/>
    <property type="match status" value="1"/>
</dbReference>
<keyword evidence="7" id="KW-0963">Cytoplasm</keyword>
<comment type="subunit">
    <text evidence="7">Monomer.</text>
</comment>
<dbReference type="Gene3D" id="3.40.50.1470">
    <property type="entry name" value="Peptidyl-tRNA hydrolase"/>
    <property type="match status" value="1"/>
</dbReference>
<comment type="catalytic activity">
    <reaction evidence="7 8">
        <text>an N-acyl-L-alpha-aminoacyl-tRNA + H2O = an N-acyl-L-amino acid + a tRNA + H(+)</text>
        <dbReference type="Rhea" id="RHEA:54448"/>
        <dbReference type="Rhea" id="RHEA-COMP:10123"/>
        <dbReference type="Rhea" id="RHEA-COMP:13883"/>
        <dbReference type="ChEBI" id="CHEBI:15377"/>
        <dbReference type="ChEBI" id="CHEBI:15378"/>
        <dbReference type="ChEBI" id="CHEBI:59874"/>
        <dbReference type="ChEBI" id="CHEBI:78442"/>
        <dbReference type="ChEBI" id="CHEBI:138191"/>
        <dbReference type="EC" id="3.1.1.29"/>
    </reaction>
</comment>
<dbReference type="EC" id="3.1.1.29" evidence="1 7"/>
<feature type="active site" description="Proton acceptor" evidence="7">
    <location>
        <position position="24"/>
    </location>
</feature>
<dbReference type="InterPro" id="IPR018171">
    <property type="entry name" value="Pept_tRNA_hydro_CS"/>
</dbReference>
<dbReference type="PANTHER" id="PTHR17224:SF1">
    <property type="entry name" value="PEPTIDYL-TRNA HYDROLASE"/>
    <property type="match status" value="1"/>
</dbReference>
<dbReference type="InterPro" id="IPR036416">
    <property type="entry name" value="Pept_tRNA_hydro_sf"/>
</dbReference>
<proteinExistence type="inferred from homology"/>
<dbReference type="InterPro" id="IPR001328">
    <property type="entry name" value="Pept_tRNA_hydro"/>
</dbReference>
<evidence type="ECO:0000256" key="5">
    <source>
        <dbReference type="ARBA" id="ARBA00038063"/>
    </source>
</evidence>
<evidence type="ECO:0000256" key="9">
    <source>
        <dbReference type="RuleBase" id="RU004320"/>
    </source>
</evidence>
<dbReference type="Pfam" id="PF01195">
    <property type="entry name" value="Pept_tRNA_hydro"/>
    <property type="match status" value="1"/>
</dbReference>
<feature type="binding site" evidence="7">
    <location>
        <position position="69"/>
    </location>
    <ligand>
        <name>tRNA</name>
        <dbReference type="ChEBI" id="CHEBI:17843"/>
    </ligand>
</feature>
<gene>
    <name evidence="7 10" type="primary">pth</name>
    <name evidence="10" type="ORF">GCM10023338_20890</name>
</gene>
<feature type="site" description="Discriminates between blocked and unblocked aminoacyl-tRNA" evidence="7">
    <location>
        <position position="14"/>
    </location>
</feature>
<comment type="function">
    <text evidence="7">Catalyzes the release of premature peptidyl moieties from peptidyl-tRNA molecules trapped in stalled 50S ribosomal subunits, and thus maintains levels of free tRNAs and 50S ribosomes.</text>
</comment>
<keyword evidence="2 7" id="KW-0820">tRNA-binding</keyword>
<evidence type="ECO:0000256" key="2">
    <source>
        <dbReference type="ARBA" id="ARBA00022555"/>
    </source>
</evidence>
<keyword evidence="11" id="KW-1185">Reference proteome</keyword>
<evidence type="ECO:0000313" key="11">
    <source>
        <dbReference type="Proteomes" id="UP001500631"/>
    </source>
</evidence>
<organism evidence="10 11">
    <name type="scientific">Wohlfahrtiimonas larvae</name>
    <dbReference type="NCBI Taxonomy" id="1157986"/>
    <lineage>
        <taxon>Bacteria</taxon>
        <taxon>Pseudomonadati</taxon>
        <taxon>Pseudomonadota</taxon>
        <taxon>Gammaproteobacteria</taxon>
        <taxon>Cardiobacteriales</taxon>
        <taxon>Ignatzschineriaceae</taxon>
        <taxon>Wohlfahrtiimonas</taxon>
    </lineage>
</organism>
<evidence type="ECO:0000256" key="3">
    <source>
        <dbReference type="ARBA" id="ARBA00022801"/>
    </source>
</evidence>
<comment type="subcellular location">
    <subcellularLocation>
        <location evidence="7">Cytoplasm</location>
    </subcellularLocation>
</comment>
<comment type="similarity">
    <text evidence="5 7 9">Belongs to the PTH family.</text>
</comment>
<keyword evidence="4 7" id="KW-0694">RNA-binding</keyword>
<dbReference type="PROSITE" id="PS01196">
    <property type="entry name" value="PEPT_TRNA_HYDROL_2"/>
    <property type="match status" value="1"/>
</dbReference>
<accession>A0ABP9MVR7</accession>
<feature type="binding site" evidence="7">
    <location>
        <position position="115"/>
    </location>
    <ligand>
        <name>tRNA</name>
        <dbReference type="ChEBI" id="CHEBI:17843"/>
    </ligand>
</feature>
<evidence type="ECO:0000256" key="1">
    <source>
        <dbReference type="ARBA" id="ARBA00013260"/>
    </source>
</evidence>
<evidence type="ECO:0000313" key="10">
    <source>
        <dbReference type="EMBL" id="GAA5102991.1"/>
    </source>
</evidence>
<dbReference type="SUPFAM" id="SSF53178">
    <property type="entry name" value="Peptidyl-tRNA hydrolase-like"/>
    <property type="match status" value="1"/>
</dbReference>
<dbReference type="Proteomes" id="UP001500631">
    <property type="component" value="Unassembled WGS sequence"/>
</dbReference>
<dbReference type="GO" id="GO:0016787">
    <property type="term" value="F:hydrolase activity"/>
    <property type="evidence" value="ECO:0007669"/>
    <property type="project" value="UniProtKB-KW"/>
</dbReference>
<dbReference type="PROSITE" id="PS01195">
    <property type="entry name" value="PEPT_TRNA_HYDROL_1"/>
    <property type="match status" value="1"/>
</dbReference>
<dbReference type="NCBIfam" id="TIGR00447">
    <property type="entry name" value="pth"/>
    <property type="match status" value="1"/>
</dbReference>
<keyword evidence="3 7" id="KW-0378">Hydrolase</keyword>
<evidence type="ECO:0000256" key="7">
    <source>
        <dbReference type="HAMAP-Rule" id="MF_00083"/>
    </source>
</evidence>
<sequence>MSMTALKLIVGLGNPGPEYIETRHNAGFWFIDEIANSPLAYQSKFKGQVGELIQDGRKVYLLKPETYMNKSGESVLALAHFYKILPEEILVIHDELDMPPGAIKLKQGGGHGGHNGLKSIASCLGSNNFNRLRIGIGHPGDAKLVANYVLKKASGADQKLMDDAIWDARRYLSSMIAGDFEPVMNELHRKK</sequence>